<evidence type="ECO:0000256" key="2">
    <source>
        <dbReference type="ARBA" id="ARBA00022475"/>
    </source>
</evidence>
<evidence type="ECO:0000259" key="6">
    <source>
        <dbReference type="Pfam" id="PF06271"/>
    </source>
</evidence>
<evidence type="ECO:0000313" key="8">
    <source>
        <dbReference type="Proteomes" id="UP000254920"/>
    </source>
</evidence>
<sequence length="139" mass="15873">MSKTKVIIANPIDRIKAFFIDMFLISMPILYITAYIFLDGKDAFRQNQLAISIDWAMYGIIISIFFAKSAQSPGYRAQDIYLIDAISGKKVSFLKSIFRYICFLISGMSIFGLLICFFRKDKLCLHDLLSKSIVVTKKS</sequence>
<evidence type="ECO:0000256" key="1">
    <source>
        <dbReference type="ARBA" id="ARBA00004651"/>
    </source>
</evidence>
<organism evidence="7 8">
    <name type="scientific">Campylobacter sputorum subsp. sputorum</name>
    <dbReference type="NCBI Taxonomy" id="32024"/>
    <lineage>
        <taxon>Bacteria</taxon>
        <taxon>Pseudomonadati</taxon>
        <taxon>Campylobacterota</taxon>
        <taxon>Epsilonproteobacteria</taxon>
        <taxon>Campylobacterales</taxon>
        <taxon>Campylobacteraceae</taxon>
        <taxon>Campylobacter</taxon>
    </lineage>
</organism>
<reference evidence="7 8" key="1">
    <citation type="submission" date="2018-06" db="EMBL/GenBank/DDBJ databases">
        <authorList>
            <consortium name="Pathogen Informatics"/>
            <person name="Doyle S."/>
        </authorList>
    </citation>
    <scope>NUCLEOTIDE SEQUENCE [LARGE SCALE GENOMIC DNA]</scope>
    <source>
        <strain evidence="7 8">NCTC12475</strain>
    </source>
</reference>
<keyword evidence="2" id="KW-1003">Cell membrane</keyword>
<gene>
    <name evidence="7" type="ORF">NCTC12475_00803</name>
</gene>
<evidence type="ECO:0000256" key="4">
    <source>
        <dbReference type="ARBA" id="ARBA00022989"/>
    </source>
</evidence>
<name>A0A381DIW0_9BACT</name>
<evidence type="ECO:0000256" key="5">
    <source>
        <dbReference type="ARBA" id="ARBA00023136"/>
    </source>
</evidence>
<dbReference type="InterPro" id="IPR051791">
    <property type="entry name" value="Pra-immunoreactive"/>
</dbReference>
<accession>A0A381DIW0</accession>
<keyword evidence="3" id="KW-0812">Transmembrane</keyword>
<dbReference type="InterPro" id="IPR010432">
    <property type="entry name" value="RDD"/>
</dbReference>
<keyword evidence="8" id="KW-1185">Reference proteome</keyword>
<comment type="subcellular location">
    <subcellularLocation>
        <location evidence="1">Cell membrane</location>
        <topology evidence="1">Multi-pass membrane protein</topology>
    </subcellularLocation>
</comment>
<dbReference type="Pfam" id="PF06271">
    <property type="entry name" value="RDD"/>
    <property type="match status" value="1"/>
</dbReference>
<dbReference type="Proteomes" id="UP000254920">
    <property type="component" value="Unassembled WGS sequence"/>
</dbReference>
<dbReference type="PANTHER" id="PTHR36115">
    <property type="entry name" value="PROLINE-RICH ANTIGEN HOMOLOG-RELATED"/>
    <property type="match status" value="1"/>
</dbReference>
<dbReference type="OrthoDB" id="5349007at2"/>
<dbReference type="GeneID" id="93091234"/>
<evidence type="ECO:0000313" key="7">
    <source>
        <dbReference type="EMBL" id="SUX10606.1"/>
    </source>
</evidence>
<keyword evidence="4" id="KW-1133">Transmembrane helix</keyword>
<dbReference type="EMBL" id="UFVD01000001">
    <property type="protein sequence ID" value="SUX10606.1"/>
    <property type="molecule type" value="Genomic_DNA"/>
</dbReference>
<protein>
    <submittedName>
        <fullName evidence="7">RDD protein</fullName>
    </submittedName>
</protein>
<dbReference type="RefSeq" id="WP_089182996.1">
    <property type="nucleotide sequence ID" value="NZ_CP043427.1"/>
</dbReference>
<feature type="domain" description="RDD" evidence="6">
    <location>
        <begin position="9"/>
        <end position="130"/>
    </location>
</feature>
<dbReference type="GO" id="GO:0005886">
    <property type="term" value="C:plasma membrane"/>
    <property type="evidence" value="ECO:0007669"/>
    <property type="project" value="UniProtKB-SubCell"/>
</dbReference>
<keyword evidence="5" id="KW-0472">Membrane</keyword>
<evidence type="ECO:0000256" key="3">
    <source>
        <dbReference type="ARBA" id="ARBA00022692"/>
    </source>
</evidence>
<dbReference type="STRING" id="32024.GCA_000788295_01222"/>
<proteinExistence type="predicted"/>
<dbReference type="AlphaFoldDB" id="A0A381DIW0"/>